<protein>
    <submittedName>
        <fullName evidence="1">Uncharacterized protein</fullName>
    </submittedName>
</protein>
<reference evidence="1" key="1">
    <citation type="journal article" date="2021" name="IMA Fungus">
        <title>Genomic characterization of three marine fungi, including Emericellopsis atlantica sp. nov. with signatures of a generalist lifestyle and marine biomass degradation.</title>
        <authorList>
            <person name="Hagestad O.C."/>
            <person name="Hou L."/>
            <person name="Andersen J.H."/>
            <person name="Hansen E.H."/>
            <person name="Altermark B."/>
            <person name="Li C."/>
            <person name="Kuhnert E."/>
            <person name="Cox R.J."/>
            <person name="Crous P.W."/>
            <person name="Spatafora J.W."/>
            <person name="Lail K."/>
            <person name="Amirebrahimi M."/>
            <person name="Lipzen A."/>
            <person name="Pangilinan J."/>
            <person name="Andreopoulos W."/>
            <person name="Hayes R.D."/>
            <person name="Ng V."/>
            <person name="Grigoriev I.V."/>
            <person name="Jackson S.A."/>
            <person name="Sutton T.D.S."/>
            <person name="Dobson A.D.W."/>
            <person name="Rama T."/>
        </authorList>
    </citation>
    <scope>NUCLEOTIDE SEQUENCE</scope>
    <source>
        <strain evidence="1">TRa3180A</strain>
    </source>
</reference>
<keyword evidence="2" id="KW-1185">Reference proteome</keyword>
<evidence type="ECO:0000313" key="1">
    <source>
        <dbReference type="EMBL" id="KAG9247620.1"/>
    </source>
</evidence>
<dbReference type="EMBL" id="MU253767">
    <property type="protein sequence ID" value="KAG9247620.1"/>
    <property type="molecule type" value="Genomic_DNA"/>
</dbReference>
<comment type="caution">
    <text evidence="1">The sequence shown here is derived from an EMBL/GenBank/DDBJ whole genome shotgun (WGS) entry which is preliminary data.</text>
</comment>
<gene>
    <name evidence="1" type="ORF">BJ878DRAFT_564752</name>
</gene>
<sequence>MSTQVPTKVIFKNRRIRELQYKTALLNRSSNPDPAFIAPKKEHLLSAVLDSPDMTDGEKKVEEHQGMKYRRQFADLPCRHIVTISRHIPGCPNGRDSLFRHVRWVAPDQNNEGKMCRECAIASDTFQDVQLTPAKVANKYFTRSSHLRTSNGLDNNTLEDLPRTPSENIREVGATMVNGSATTIQSVLNRVVSELKIYRIDKRLGQKARKRELEEEPVVIANCGSQECGSQEYGVGEIKANWEEDEMNEDWVELNP</sequence>
<accession>A0A9P8CI97</accession>
<evidence type="ECO:0000313" key="2">
    <source>
        <dbReference type="Proteomes" id="UP000887226"/>
    </source>
</evidence>
<proteinExistence type="predicted"/>
<dbReference type="AlphaFoldDB" id="A0A9P8CI97"/>
<dbReference type="Proteomes" id="UP000887226">
    <property type="component" value="Unassembled WGS sequence"/>
</dbReference>
<organism evidence="1 2">
    <name type="scientific">Calycina marina</name>
    <dbReference type="NCBI Taxonomy" id="1763456"/>
    <lineage>
        <taxon>Eukaryota</taxon>
        <taxon>Fungi</taxon>
        <taxon>Dikarya</taxon>
        <taxon>Ascomycota</taxon>
        <taxon>Pezizomycotina</taxon>
        <taxon>Leotiomycetes</taxon>
        <taxon>Helotiales</taxon>
        <taxon>Pezizellaceae</taxon>
        <taxon>Calycina</taxon>
    </lineage>
</organism>
<name>A0A9P8CI97_9HELO</name>